<keyword evidence="1" id="KW-0378">Hydrolase</keyword>
<gene>
    <name evidence="4" type="ORF">GCM10023322_53220</name>
</gene>
<evidence type="ECO:0000256" key="2">
    <source>
        <dbReference type="ARBA" id="ARBA00023026"/>
    </source>
</evidence>
<reference evidence="5" key="1">
    <citation type="journal article" date="2019" name="Int. J. Syst. Evol. Microbiol.">
        <title>The Global Catalogue of Microorganisms (GCM) 10K type strain sequencing project: providing services to taxonomists for standard genome sequencing and annotation.</title>
        <authorList>
            <consortium name="The Broad Institute Genomics Platform"/>
            <consortium name="The Broad Institute Genome Sequencing Center for Infectious Disease"/>
            <person name="Wu L."/>
            <person name="Ma J."/>
        </authorList>
    </citation>
    <scope>NUCLEOTIDE SEQUENCE [LARGE SCALE GENOMIC DNA]</scope>
    <source>
        <strain evidence="5">JCM 18304</strain>
    </source>
</reference>
<dbReference type="InterPro" id="IPR017850">
    <property type="entry name" value="Alkaline_phosphatase_core_sf"/>
</dbReference>
<evidence type="ECO:0000313" key="4">
    <source>
        <dbReference type="EMBL" id="GAA5192817.1"/>
    </source>
</evidence>
<dbReference type="PANTHER" id="PTHR31956">
    <property type="entry name" value="NON-SPECIFIC PHOSPHOLIPASE C4-RELATED"/>
    <property type="match status" value="1"/>
</dbReference>
<evidence type="ECO:0000256" key="3">
    <source>
        <dbReference type="SAM" id="MobiDB-lite"/>
    </source>
</evidence>
<dbReference type="PANTHER" id="PTHR31956:SF1">
    <property type="entry name" value="NON-SPECIFIC PHOSPHOLIPASE C1"/>
    <property type="match status" value="1"/>
</dbReference>
<proteinExistence type="predicted"/>
<dbReference type="InterPro" id="IPR007312">
    <property type="entry name" value="Phosphoesterase"/>
</dbReference>
<feature type="region of interest" description="Disordered" evidence="3">
    <location>
        <begin position="343"/>
        <end position="364"/>
    </location>
</feature>
<feature type="region of interest" description="Disordered" evidence="3">
    <location>
        <begin position="461"/>
        <end position="505"/>
    </location>
</feature>
<keyword evidence="5" id="KW-1185">Reference proteome</keyword>
<sequence length="505" mass="54802">MLLQLIGASGVAATGAELLSQAAASATPAHFPHGSNGIEHVVVLMMENRSFDHFLGWVPGADGRHDLTFRSADGNVYPNYPLAPDFQGCGYTDPDHSWEGFLVQHNGGKLDGFLQRPTTPADNPGVVMADANTFPIGYYTNLDEHRRHKAIPDLPVIGALAEHYTVLDRYFCSFAGETFPNRFYQHAARTDRDHNSTNISTLPTIWDQLSPIPNTQGVPTGGYFFRDSPFLALWGLKYLPFWHPFAAGDIDDLGIPVTTPSFIDTVAAGNLPNVSFIDPAFDSEGNGTSADDHPLADIRLGERFIADTYHALANAGYLDNTVFVVTFDEWGGFYDHVPPPRVVDDTDPSSVDHTGDESTPTEGRLVPDYRQLGFRVPAIVVSNLAPAKVVHKGPFEHASTLKLIESTFGLQPIAARDKHAEDLGQVLDKKPRRPVPTGAIPTSAQVLGPVNDADAICGAHSVQSKSPAPKHVGKPPHGRGQQHRSGYPGAGMDAFGREFRKEHGR</sequence>
<accession>A0ABP9SAM2</accession>
<protein>
    <submittedName>
        <fullName evidence="4">Alkaline phosphatase family protein</fullName>
    </submittedName>
</protein>
<dbReference type="EMBL" id="BAABJQ010000018">
    <property type="protein sequence ID" value="GAA5192817.1"/>
    <property type="molecule type" value="Genomic_DNA"/>
</dbReference>
<dbReference type="Proteomes" id="UP001501570">
    <property type="component" value="Unassembled WGS sequence"/>
</dbReference>
<feature type="compositionally biased region" description="Basic and acidic residues" evidence="3">
    <location>
        <begin position="495"/>
        <end position="505"/>
    </location>
</feature>
<dbReference type="Pfam" id="PF04185">
    <property type="entry name" value="Phosphoesterase"/>
    <property type="match status" value="2"/>
</dbReference>
<dbReference type="Gene3D" id="3.40.720.10">
    <property type="entry name" value="Alkaline Phosphatase, subunit A"/>
    <property type="match status" value="2"/>
</dbReference>
<feature type="compositionally biased region" description="Basic residues" evidence="3">
    <location>
        <begin position="471"/>
        <end position="482"/>
    </location>
</feature>
<name>A0ABP9SAM2_9ACTN</name>
<keyword evidence="2" id="KW-0843">Virulence</keyword>
<evidence type="ECO:0000313" key="5">
    <source>
        <dbReference type="Proteomes" id="UP001501570"/>
    </source>
</evidence>
<comment type="caution">
    <text evidence="4">The sequence shown here is derived from an EMBL/GenBank/DDBJ whole genome shotgun (WGS) entry which is preliminary data.</text>
</comment>
<organism evidence="4 5">
    <name type="scientific">Rugosimonospora acidiphila</name>
    <dbReference type="NCBI Taxonomy" id="556531"/>
    <lineage>
        <taxon>Bacteria</taxon>
        <taxon>Bacillati</taxon>
        <taxon>Actinomycetota</taxon>
        <taxon>Actinomycetes</taxon>
        <taxon>Micromonosporales</taxon>
        <taxon>Micromonosporaceae</taxon>
        <taxon>Rugosimonospora</taxon>
    </lineage>
</organism>
<evidence type="ECO:0000256" key="1">
    <source>
        <dbReference type="ARBA" id="ARBA00022801"/>
    </source>
</evidence>